<dbReference type="Proteomes" id="UP000681720">
    <property type="component" value="Unassembled WGS sequence"/>
</dbReference>
<feature type="non-terminal residue" evidence="2">
    <location>
        <position position="1"/>
    </location>
</feature>
<evidence type="ECO:0000256" key="1">
    <source>
        <dbReference type="SAM" id="MobiDB-lite"/>
    </source>
</evidence>
<proteinExistence type="predicted"/>
<name>A0A8S3ITI3_9BILA</name>
<evidence type="ECO:0000313" key="3">
    <source>
        <dbReference type="Proteomes" id="UP000681720"/>
    </source>
</evidence>
<protein>
    <submittedName>
        <fullName evidence="2">Uncharacterized protein</fullName>
    </submittedName>
</protein>
<evidence type="ECO:0000313" key="2">
    <source>
        <dbReference type="EMBL" id="CAF5205789.1"/>
    </source>
</evidence>
<gene>
    <name evidence="2" type="ORF">GIL414_LOCUS78088</name>
</gene>
<dbReference type="AlphaFoldDB" id="A0A8S3ITI3"/>
<feature type="compositionally biased region" description="Low complexity" evidence="1">
    <location>
        <begin position="37"/>
        <end position="56"/>
    </location>
</feature>
<organism evidence="2 3">
    <name type="scientific">Rotaria magnacalcarata</name>
    <dbReference type="NCBI Taxonomy" id="392030"/>
    <lineage>
        <taxon>Eukaryota</taxon>
        <taxon>Metazoa</taxon>
        <taxon>Spiralia</taxon>
        <taxon>Gnathifera</taxon>
        <taxon>Rotifera</taxon>
        <taxon>Eurotatoria</taxon>
        <taxon>Bdelloidea</taxon>
        <taxon>Philodinida</taxon>
        <taxon>Philodinidae</taxon>
        <taxon>Rotaria</taxon>
    </lineage>
</organism>
<reference evidence="2" key="1">
    <citation type="submission" date="2021-02" db="EMBL/GenBank/DDBJ databases">
        <authorList>
            <person name="Nowell W R."/>
        </authorList>
    </citation>
    <scope>NUCLEOTIDE SEQUENCE</scope>
</reference>
<dbReference type="EMBL" id="CAJOBJ010349114">
    <property type="protein sequence ID" value="CAF5205789.1"/>
    <property type="molecule type" value="Genomic_DNA"/>
</dbReference>
<feature type="region of interest" description="Disordered" evidence="1">
    <location>
        <begin position="31"/>
        <end position="56"/>
    </location>
</feature>
<comment type="caution">
    <text evidence="2">The sequence shown here is derived from an EMBL/GenBank/DDBJ whole genome shotgun (WGS) entry which is preliminary data.</text>
</comment>
<accession>A0A8S3ITI3</accession>
<sequence>CLIMTCFAPNPASGSGPSITYSVDTSGAVPVGSPSQNNPTMTLTFNTNTGTYSSSG</sequence>